<evidence type="ECO:0000256" key="1">
    <source>
        <dbReference type="SAM" id="MobiDB-lite"/>
    </source>
</evidence>
<dbReference type="InterPro" id="IPR041677">
    <property type="entry name" value="DNA2/NAM7_AAA_11"/>
</dbReference>
<dbReference type="Proteomes" id="UP000054097">
    <property type="component" value="Unassembled WGS sequence"/>
</dbReference>
<keyword evidence="4" id="KW-1185">Reference proteome</keyword>
<reference evidence="3 4" key="1">
    <citation type="submission" date="2014-04" db="EMBL/GenBank/DDBJ databases">
        <authorList>
            <consortium name="DOE Joint Genome Institute"/>
            <person name="Kuo A."/>
            <person name="Zuccaro A."/>
            <person name="Kohler A."/>
            <person name="Nagy L.G."/>
            <person name="Floudas D."/>
            <person name="Copeland A."/>
            <person name="Barry K.W."/>
            <person name="Cichocki N."/>
            <person name="Veneault-Fourrey C."/>
            <person name="LaButti K."/>
            <person name="Lindquist E.A."/>
            <person name="Lipzen A."/>
            <person name="Lundell T."/>
            <person name="Morin E."/>
            <person name="Murat C."/>
            <person name="Sun H."/>
            <person name="Tunlid A."/>
            <person name="Henrissat B."/>
            <person name="Grigoriev I.V."/>
            <person name="Hibbett D.S."/>
            <person name="Martin F."/>
            <person name="Nordberg H.P."/>
            <person name="Cantor M.N."/>
            <person name="Hua S.X."/>
        </authorList>
    </citation>
    <scope>NUCLEOTIDE SEQUENCE [LARGE SCALE GENOMIC DNA]</scope>
    <source>
        <strain evidence="3 4">MAFF 305830</strain>
    </source>
</reference>
<evidence type="ECO:0000259" key="2">
    <source>
        <dbReference type="Pfam" id="PF13086"/>
    </source>
</evidence>
<dbReference type="SUPFAM" id="SSF52540">
    <property type="entry name" value="P-loop containing nucleoside triphosphate hydrolases"/>
    <property type="match status" value="1"/>
</dbReference>
<dbReference type="STRING" id="933852.A0A0C3BK59"/>
<dbReference type="CDD" id="cd17934">
    <property type="entry name" value="DEXXQc_Upf1-like"/>
    <property type="match status" value="1"/>
</dbReference>
<dbReference type="Pfam" id="PF13086">
    <property type="entry name" value="AAA_11"/>
    <property type="match status" value="1"/>
</dbReference>
<protein>
    <recommendedName>
        <fullName evidence="2">DNA2/NAM7 helicase helicase domain-containing protein</fullName>
    </recommendedName>
</protein>
<organism evidence="3 4">
    <name type="scientific">Serendipita vermifera MAFF 305830</name>
    <dbReference type="NCBI Taxonomy" id="933852"/>
    <lineage>
        <taxon>Eukaryota</taxon>
        <taxon>Fungi</taxon>
        <taxon>Dikarya</taxon>
        <taxon>Basidiomycota</taxon>
        <taxon>Agaricomycotina</taxon>
        <taxon>Agaricomycetes</taxon>
        <taxon>Sebacinales</taxon>
        <taxon>Serendipitaceae</taxon>
        <taxon>Serendipita</taxon>
    </lineage>
</organism>
<evidence type="ECO:0000313" key="3">
    <source>
        <dbReference type="EMBL" id="KIM31881.1"/>
    </source>
</evidence>
<dbReference type="GO" id="GO:0004386">
    <property type="term" value="F:helicase activity"/>
    <property type="evidence" value="ECO:0007669"/>
    <property type="project" value="InterPro"/>
</dbReference>
<dbReference type="InterPro" id="IPR045055">
    <property type="entry name" value="DNA2/NAM7-like"/>
</dbReference>
<dbReference type="PANTHER" id="PTHR10887:SF495">
    <property type="entry name" value="HELICASE SENATAXIN ISOFORM X1-RELATED"/>
    <property type="match status" value="1"/>
</dbReference>
<reference evidence="4" key="2">
    <citation type="submission" date="2015-01" db="EMBL/GenBank/DDBJ databases">
        <title>Evolutionary Origins and Diversification of the Mycorrhizal Mutualists.</title>
        <authorList>
            <consortium name="DOE Joint Genome Institute"/>
            <consortium name="Mycorrhizal Genomics Consortium"/>
            <person name="Kohler A."/>
            <person name="Kuo A."/>
            <person name="Nagy L.G."/>
            <person name="Floudas D."/>
            <person name="Copeland A."/>
            <person name="Barry K.W."/>
            <person name="Cichocki N."/>
            <person name="Veneault-Fourrey C."/>
            <person name="LaButti K."/>
            <person name="Lindquist E.A."/>
            <person name="Lipzen A."/>
            <person name="Lundell T."/>
            <person name="Morin E."/>
            <person name="Murat C."/>
            <person name="Riley R."/>
            <person name="Ohm R."/>
            <person name="Sun H."/>
            <person name="Tunlid A."/>
            <person name="Henrissat B."/>
            <person name="Grigoriev I.V."/>
            <person name="Hibbett D.S."/>
            <person name="Martin F."/>
        </authorList>
    </citation>
    <scope>NUCLEOTIDE SEQUENCE [LARGE SCALE GENOMIC DNA]</scope>
    <source>
        <strain evidence="4">MAFF 305830</strain>
    </source>
</reference>
<dbReference type="AlphaFoldDB" id="A0A0C3BK59"/>
<evidence type="ECO:0000313" key="4">
    <source>
        <dbReference type="Proteomes" id="UP000054097"/>
    </source>
</evidence>
<sequence length="547" mass="61498">MSSKQASPYKRFLKSHKRINKTPVVAVEIHVVSNQDRVAQQIFDLRLDRVPTEEKLRSINQAIPYSLNTLDFVKWKEEEPGYEEIFTKSREAVQTALHGAPFTKLNGLMDFALIHHEVERSFWILEAMLSSPEIVIWNIAGWILRYPHLVFKLLKIHLGPNPSCLSAPFDAIRQPIIDAVVLSVNDAPYAALFALEKLAFDIAELSFSQYTAVLWTASMVVRGRQTVQETLIVLHEQRKRVESNPDIEHAHRQALQIALERAEDAFESCPCDEQGRPSRQRNPPIRVRLHPKVPKPPKPTAGSAEVEAAPTNTVEEPSGPSPDMVLVVADIRVDKPSTARLHSHVRLGPASRPEKQTMLWRREIMDGIIKVSFRGEVEIELFHHPPPEYAKMEWSLYDCGSTATTRAMMDAIKRLYNEKFEACAFNNLLTGTDEGASTQEESEDISTDGPGWEGFNDSQKQAIKTSFLSNLSLIWGPPGTGKTTVIVKILELLVRQLDEDSQILMTASTHNAVDNVLERFAQKNSAGQWIPDDAMVRAATDHNKAST</sequence>
<feature type="region of interest" description="Disordered" evidence="1">
    <location>
        <begin position="267"/>
        <end position="322"/>
    </location>
</feature>
<dbReference type="EMBL" id="KN824281">
    <property type="protein sequence ID" value="KIM31881.1"/>
    <property type="molecule type" value="Genomic_DNA"/>
</dbReference>
<feature type="domain" description="DNA2/NAM7 helicase helicase" evidence="2">
    <location>
        <begin position="455"/>
        <end position="528"/>
    </location>
</feature>
<dbReference type="OrthoDB" id="3265924at2759"/>
<dbReference type="PANTHER" id="PTHR10887">
    <property type="entry name" value="DNA2/NAM7 HELICASE FAMILY"/>
    <property type="match status" value="1"/>
</dbReference>
<dbReference type="InterPro" id="IPR027417">
    <property type="entry name" value="P-loop_NTPase"/>
</dbReference>
<dbReference type="Gene3D" id="3.40.50.300">
    <property type="entry name" value="P-loop containing nucleotide triphosphate hydrolases"/>
    <property type="match status" value="1"/>
</dbReference>
<gene>
    <name evidence="3" type="ORF">M408DRAFT_240126</name>
</gene>
<dbReference type="HOGENOM" id="CLU_497975_0_0_1"/>
<name>A0A0C3BK59_SERVB</name>
<proteinExistence type="predicted"/>
<accession>A0A0C3BK59</accession>